<dbReference type="Pfam" id="PF00135">
    <property type="entry name" value="COesterase"/>
    <property type="match status" value="1"/>
</dbReference>
<accession>A0ABY4SPM0</accession>
<feature type="region of interest" description="Disordered" evidence="4">
    <location>
        <begin position="79"/>
        <end position="100"/>
    </location>
</feature>
<feature type="domain" description="Carboxylesterase type B" evidence="5">
    <location>
        <begin position="31"/>
        <end position="493"/>
    </location>
</feature>
<evidence type="ECO:0000313" key="7">
    <source>
        <dbReference type="Proteomes" id="UP001055429"/>
    </source>
</evidence>
<dbReference type="InterPro" id="IPR019826">
    <property type="entry name" value="Carboxylesterase_B_AS"/>
</dbReference>
<evidence type="ECO:0000256" key="3">
    <source>
        <dbReference type="RuleBase" id="RU361235"/>
    </source>
</evidence>
<dbReference type="InterPro" id="IPR050309">
    <property type="entry name" value="Type-B_Carboxylest/Lipase"/>
</dbReference>
<dbReference type="PANTHER" id="PTHR11559">
    <property type="entry name" value="CARBOXYLESTERASE"/>
    <property type="match status" value="1"/>
</dbReference>
<dbReference type="RefSeq" id="WP_250202127.1">
    <property type="nucleotide sequence ID" value="NZ_CP097649.1"/>
</dbReference>
<sequence length="530" mass="54873">MMRRLTRLGLTILLLNALSLPAAQASAGEAPTAAAAQGVVRGVRRDGVDRFQGLPYAAPPTGARRWAAPAPPVAWDGVRDASAAGPRCPQTGRPDTRSTTEDCLTLNIARPSAPASAPRAVLVYVHGGAAVSGAANDHDGAALARDGDIVVVSVNYRLGALGFMTHPAFAAEDAGGRAGNYGVMDVAAALGWVRDNIAAFGGDPARVTLAGESAGGTVICSLLAGPEAGRLFRAAIVSSDDCLHDVDDLTTAVGRGLETARALGCEGAADPVACLRDRPVEAILAAGGFAAPHFGGRGAPDAAALDRIVRGGRAPIPVIVGATREEGRIGGPAFLGYDHAGYRAWLRRLVDEASAARIEAAYPYPAEVGSQAAAEVISRILTDSGMRGFGGCATLALAQAAAAHGPTWLYEFADVDPPMWDAGPWRLGAAHSAELAYLWPDGGAFAGQSARFDEDQLALALRMRRRWGAFVRTLSPNAPGLADWRPLDAAPTALVFQPTGDAVAPTQALAQAHRCDLWRSMPWIMDRGEG</sequence>
<comment type="similarity">
    <text evidence="1 3">Belongs to the type-B carboxylesterase/lipase family.</text>
</comment>
<dbReference type="EMBL" id="CP097649">
    <property type="protein sequence ID" value="URI15771.1"/>
    <property type="molecule type" value="Genomic_DNA"/>
</dbReference>
<dbReference type="Proteomes" id="UP001055429">
    <property type="component" value="Chromosome"/>
</dbReference>
<protein>
    <recommendedName>
        <fullName evidence="3">Carboxylic ester hydrolase</fullName>
        <ecNumber evidence="3">3.1.1.-</ecNumber>
    </recommendedName>
</protein>
<dbReference type="Gene3D" id="3.40.50.1820">
    <property type="entry name" value="alpha/beta hydrolase"/>
    <property type="match status" value="1"/>
</dbReference>
<keyword evidence="7" id="KW-1185">Reference proteome</keyword>
<feature type="signal peptide" evidence="3">
    <location>
        <begin position="1"/>
        <end position="25"/>
    </location>
</feature>
<dbReference type="InterPro" id="IPR029058">
    <property type="entry name" value="AB_hydrolase_fold"/>
</dbReference>
<evidence type="ECO:0000259" key="5">
    <source>
        <dbReference type="Pfam" id="PF00135"/>
    </source>
</evidence>
<dbReference type="EC" id="3.1.1.-" evidence="3"/>
<keyword evidence="3" id="KW-0732">Signal</keyword>
<gene>
    <name evidence="6" type="ORF">M8231_01890</name>
</gene>
<keyword evidence="2 3" id="KW-0378">Hydrolase</keyword>
<dbReference type="SUPFAM" id="SSF53474">
    <property type="entry name" value="alpha/beta-Hydrolases"/>
    <property type="match status" value="1"/>
</dbReference>
<evidence type="ECO:0000256" key="1">
    <source>
        <dbReference type="ARBA" id="ARBA00005964"/>
    </source>
</evidence>
<proteinExistence type="inferred from homology"/>
<evidence type="ECO:0000256" key="4">
    <source>
        <dbReference type="SAM" id="MobiDB-lite"/>
    </source>
</evidence>
<name>A0ABY4SPM0_9CAUL</name>
<dbReference type="InterPro" id="IPR002018">
    <property type="entry name" value="CarbesteraseB"/>
</dbReference>
<evidence type="ECO:0000313" key="6">
    <source>
        <dbReference type="EMBL" id="URI15771.1"/>
    </source>
</evidence>
<dbReference type="PROSITE" id="PS00122">
    <property type="entry name" value="CARBOXYLESTERASE_B_1"/>
    <property type="match status" value="1"/>
</dbReference>
<reference evidence="6" key="1">
    <citation type="submission" date="2022-05" db="EMBL/GenBank/DDBJ databases">
        <title>Brevundimonas albigilva TT17 genome sequence.</title>
        <authorList>
            <person name="Lee K."/>
            <person name="Son H."/>
        </authorList>
    </citation>
    <scope>NUCLEOTIDE SEQUENCE</scope>
    <source>
        <strain evidence="6">TT17</strain>
    </source>
</reference>
<feature type="chain" id="PRO_5044955144" description="Carboxylic ester hydrolase" evidence="3">
    <location>
        <begin position="26"/>
        <end position="530"/>
    </location>
</feature>
<evidence type="ECO:0000256" key="2">
    <source>
        <dbReference type="ARBA" id="ARBA00022801"/>
    </source>
</evidence>
<organism evidence="6 7">
    <name type="scientific">Brevundimonas albigilva</name>
    <dbReference type="NCBI Taxonomy" id="1312364"/>
    <lineage>
        <taxon>Bacteria</taxon>
        <taxon>Pseudomonadati</taxon>
        <taxon>Pseudomonadota</taxon>
        <taxon>Alphaproteobacteria</taxon>
        <taxon>Caulobacterales</taxon>
        <taxon>Caulobacteraceae</taxon>
        <taxon>Brevundimonas</taxon>
    </lineage>
</organism>